<protein>
    <submittedName>
        <fullName evidence="4">Bacterio-opsin activator</fullName>
    </submittedName>
</protein>
<name>A0A8J8Q740_9EURY</name>
<dbReference type="Pfam" id="PF04967">
    <property type="entry name" value="HTH_10"/>
    <property type="match status" value="1"/>
</dbReference>
<dbReference type="Gene3D" id="1.10.10.10">
    <property type="entry name" value="Winged helix-like DNA-binding domain superfamily/Winged helix DNA-binding domain"/>
    <property type="match status" value="1"/>
</dbReference>
<evidence type="ECO:0000256" key="1">
    <source>
        <dbReference type="ARBA" id="ARBA00023015"/>
    </source>
</evidence>
<organism evidence="4 5">
    <name type="scientific">Natronococcus pandeyae</name>
    <dbReference type="NCBI Taxonomy" id="2055836"/>
    <lineage>
        <taxon>Archaea</taxon>
        <taxon>Methanobacteriati</taxon>
        <taxon>Methanobacteriota</taxon>
        <taxon>Stenosarchaea group</taxon>
        <taxon>Halobacteria</taxon>
        <taxon>Halobacteriales</taxon>
        <taxon>Natrialbaceae</taxon>
        <taxon>Natronococcus</taxon>
    </lineage>
</organism>
<accession>A0A8J8Q740</accession>
<keyword evidence="1" id="KW-0805">Transcription regulation</keyword>
<dbReference type="OrthoDB" id="51502at2157"/>
<dbReference type="RefSeq" id="WP_148856989.1">
    <property type="nucleotide sequence ID" value="NZ_PHNJ01000002.1"/>
</dbReference>
<proteinExistence type="predicted"/>
<gene>
    <name evidence="4" type="ORF">CV102_06120</name>
</gene>
<evidence type="ECO:0000313" key="4">
    <source>
        <dbReference type="EMBL" id="TYL39853.1"/>
    </source>
</evidence>
<evidence type="ECO:0000256" key="2">
    <source>
        <dbReference type="ARBA" id="ARBA00023163"/>
    </source>
</evidence>
<keyword evidence="5" id="KW-1185">Reference proteome</keyword>
<reference evidence="4" key="1">
    <citation type="submission" date="2017-11" db="EMBL/GenBank/DDBJ databases">
        <authorList>
            <person name="Kajale S.C."/>
            <person name="Sharma A."/>
        </authorList>
    </citation>
    <scope>NUCLEOTIDE SEQUENCE</scope>
    <source>
        <strain evidence="4">LS1_42</strain>
    </source>
</reference>
<dbReference type="InterPro" id="IPR007050">
    <property type="entry name" value="HTH_bacterioopsin"/>
</dbReference>
<evidence type="ECO:0000313" key="5">
    <source>
        <dbReference type="Proteomes" id="UP000766904"/>
    </source>
</evidence>
<comment type="caution">
    <text evidence="4">The sequence shown here is derived from an EMBL/GenBank/DDBJ whole genome shotgun (WGS) entry which is preliminary data.</text>
</comment>
<dbReference type="PANTHER" id="PTHR34236:SF1">
    <property type="entry name" value="DIMETHYL SULFOXIDE REDUCTASE TRANSCRIPTIONAL ACTIVATOR"/>
    <property type="match status" value="1"/>
</dbReference>
<dbReference type="Proteomes" id="UP000766904">
    <property type="component" value="Unassembled WGS sequence"/>
</dbReference>
<sequence length="220" mass="24772">MISASIRIRLPEETWIAEVSRSFPGATFRLLSGIQTGETAVELGEVVAEDPRDIAEEITSHPSIETYQRLEGTDDRSLAKYRTRDTGLYKFIEASSLPPEFPIVVQDGWFELDFTGTRPEFDRLRDVLDAADHPYELRSIVEAAETAALLTDRQREVLEAALREGYFEVPRECTLDELATKLDVDKSTASGIVRRGERRILTRVLTGVSGERLTESDRPL</sequence>
<dbReference type="PANTHER" id="PTHR34236">
    <property type="entry name" value="DIMETHYL SULFOXIDE REDUCTASE TRANSCRIPTIONAL ACTIVATOR"/>
    <property type="match status" value="1"/>
</dbReference>
<evidence type="ECO:0000259" key="3">
    <source>
        <dbReference type="Pfam" id="PF04967"/>
    </source>
</evidence>
<feature type="domain" description="HTH bat-type" evidence="3">
    <location>
        <begin position="150"/>
        <end position="201"/>
    </location>
</feature>
<dbReference type="InterPro" id="IPR036388">
    <property type="entry name" value="WH-like_DNA-bd_sf"/>
</dbReference>
<keyword evidence="2" id="KW-0804">Transcription</keyword>
<dbReference type="AlphaFoldDB" id="A0A8J8Q740"/>
<dbReference type="EMBL" id="PHNJ01000002">
    <property type="protein sequence ID" value="TYL39853.1"/>
    <property type="molecule type" value="Genomic_DNA"/>
</dbReference>